<reference evidence="3 4" key="1">
    <citation type="submission" date="2016-10" db="EMBL/GenBank/DDBJ databases">
        <authorList>
            <person name="Varghese N."/>
            <person name="Submissions S."/>
        </authorList>
    </citation>
    <scope>NUCLEOTIDE SEQUENCE [LARGE SCALE GENOMIC DNA]</scope>
    <source>
        <strain evidence="1 4">WG2</strain>
        <strain evidence="2 3">WG5</strain>
    </source>
</reference>
<dbReference type="PANTHER" id="PTHR30050:SF4">
    <property type="entry name" value="ATP-BINDING PROTEIN RV3427C IN INSERTION SEQUENCE-RELATED"/>
    <property type="match status" value="1"/>
</dbReference>
<name>A0A1I0CG77_9FIRM</name>
<dbReference type="RefSeq" id="WP_089720677.1">
    <property type="nucleotide sequence ID" value="NZ_FNBJ01000043.1"/>
</dbReference>
<gene>
    <name evidence="1" type="ORF">SAMN04488598_14312</name>
    <name evidence="2" type="ORF">SAMN04515652_13515</name>
</gene>
<dbReference type="Proteomes" id="UP000198612">
    <property type="component" value="Unassembled WGS sequence"/>
</dbReference>
<dbReference type="Gene3D" id="3.40.50.300">
    <property type="entry name" value="P-loop containing nucleotide triphosphate hydrolases"/>
    <property type="match status" value="1"/>
</dbReference>
<evidence type="ECO:0000313" key="1">
    <source>
        <dbReference type="EMBL" id="SDG07029.1"/>
    </source>
</evidence>
<evidence type="ECO:0000313" key="2">
    <source>
        <dbReference type="EMBL" id="SET17943.1"/>
    </source>
</evidence>
<dbReference type="EMBL" id="FNBJ01000043">
    <property type="protein sequence ID" value="SDG07029.1"/>
    <property type="molecule type" value="Genomic_DNA"/>
</dbReference>
<dbReference type="GO" id="GO:0005524">
    <property type="term" value="F:ATP binding"/>
    <property type="evidence" value="ECO:0007669"/>
    <property type="project" value="InterPro"/>
</dbReference>
<dbReference type="PANTHER" id="PTHR30050">
    <property type="entry name" value="CHROMOSOMAL REPLICATION INITIATOR PROTEIN DNAA"/>
    <property type="match status" value="1"/>
</dbReference>
<proteinExistence type="predicted"/>
<evidence type="ECO:0000313" key="3">
    <source>
        <dbReference type="Proteomes" id="UP000198612"/>
    </source>
</evidence>
<protein>
    <submittedName>
        <fullName evidence="2">DNA replication protein DnaC</fullName>
    </submittedName>
</protein>
<dbReference type="Proteomes" id="UP000199519">
    <property type="component" value="Unassembled WGS sequence"/>
</dbReference>
<dbReference type="GO" id="GO:0006260">
    <property type="term" value="P:DNA replication"/>
    <property type="evidence" value="ECO:0007669"/>
    <property type="project" value="TreeGrafter"/>
</dbReference>
<dbReference type="SUPFAM" id="SSF52540">
    <property type="entry name" value="P-loop containing nucleoside triphosphate hydrolases"/>
    <property type="match status" value="1"/>
</dbReference>
<sequence length="249" mass="29182">MNKKRLSSKEIYSKNQLLVNPDNRGKYNRFKYIKAGIPKDFLDLNVGDMERMKATFNGDIISASELLEVWTRNLQDIMSKGRGMIFQGDVGLGKSAMAAILAKRLIDITSLRNINYSVNYRYWGEHINDFFLSWENPSYKSKIQKVYNVDYLILDDVGTGDRETNNKAIVNHFRSIIKHRAIKGKPTLITMNIDLDKLEEYNDDFSRTQDVIREKNLVFQFFGESYRKINQKNNIDNFQNELKKLREEK</sequence>
<accession>A0A1I0CG77</accession>
<dbReference type="AlphaFoldDB" id="A0A1I0CG77"/>
<organism evidence="2 3">
    <name type="scientific">Halanaerobium congolense</name>
    <dbReference type="NCBI Taxonomy" id="54121"/>
    <lineage>
        <taxon>Bacteria</taxon>
        <taxon>Bacillati</taxon>
        <taxon>Bacillota</taxon>
        <taxon>Clostridia</taxon>
        <taxon>Halanaerobiales</taxon>
        <taxon>Halanaerobiaceae</taxon>
        <taxon>Halanaerobium</taxon>
    </lineage>
</organism>
<evidence type="ECO:0000313" key="4">
    <source>
        <dbReference type="Proteomes" id="UP000199519"/>
    </source>
</evidence>
<keyword evidence="4" id="KW-1185">Reference proteome</keyword>
<dbReference type="EMBL" id="FOHG01000035">
    <property type="protein sequence ID" value="SET17943.1"/>
    <property type="molecule type" value="Genomic_DNA"/>
</dbReference>
<dbReference type="InterPro" id="IPR027417">
    <property type="entry name" value="P-loop_NTPase"/>
</dbReference>